<comment type="caution">
    <text evidence="1">The sequence shown here is derived from an EMBL/GenBank/DDBJ whole genome shotgun (WGS) entry which is preliminary data.</text>
</comment>
<evidence type="ECO:0000313" key="1">
    <source>
        <dbReference type="EMBL" id="PIL42044.1"/>
    </source>
</evidence>
<protein>
    <submittedName>
        <fullName evidence="1">Uncharacterized protein</fullName>
    </submittedName>
</protein>
<name>A0A2G8T7Q9_9BURK</name>
<feature type="non-terminal residue" evidence="1">
    <location>
        <position position="218"/>
    </location>
</feature>
<dbReference type="EMBL" id="PDOC01000041">
    <property type="protein sequence ID" value="PIL42044.1"/>
    <property type="molecule type" value="Genomic_DNA"/>
</dbReference>
<dbReference type="Proteomes" id="UP000230390">
    <property type="component" value="Unassembled WGS sequence"/>
</dbReference>
<reference evidence="1 2" key="1">
    <citation type="submission" date="2017-10" db="EMBL/GenBank/DDBJ databases">
        <title>Massilia psychrophilum sp. nov., a novel purple-pigmented bacterium isolated from Tianshan glacier, Xinjiang Municipality, China.</title>
        <authorList>
            <person name="Wang H."/>
        </authorList>
    </citation>
    <scope>NUCLEOTIDE SEQUENCE [LARGE SCALE GENOMIC DNA]</scope>
    <source>
        <strain evidence="1 2">JCM 30074</strain>
    </source>
</reference>
<proteinExistence type="predicted"/>
<sequence length="218" mass="23143">MGAADFRMIRPIVVTDAKLTSSSVPEVMVAEYDGGTTYAVGDIRGVTTGTAQAVYKSLQAANIGNPPASSPAWWKSLGTVYAPYAGGTTYALGAVVSSIAANVHELYESQVAGNVGQALTDKTKWLSLGSTNRHKMFDKVVGSQTVAPEQIVAQVTPGELINTLSLLNVEGASATVSQSISGYTRTKSLVRHDVLNWYDFYVELPVRLGDVVFDDIPP</sequence>
<dbReference type="AlphaFoldDB" id="A0A2G8T7Q9"/>
<evidence type="ECO:0000313" key="2">
    <source>
        <dbReference type="Proteomes" id="UP000230390"/>
    </source>
</evidence>
<keyword evidence="2" id="KW-1185">Reference proteome</keyword>
<accession>A0A2G8T7Q9</accession>
<gene>
    <name evidence="1" type="ORF">CR105_26475</name>
</gene>
<organism evidence="1 2">
    <name type="scientific">Massilia eurypsychrophila</name>
    <dbReference type="NCBI Taxonomy" id="1485217"/>
    <lineage>
        <taxon>Bacteria</taxon>
        <taxon>Pseudomonadati</taxon>
        <taxon>Pseudomonadota</taxon>
        <taxon>Betaproteobacteria</taxon>
        <taxon>Burkholderiales</taxon>
        <taxon>Oxalobacteraceae</taxon>
        <taxon>Telluria group</taxon>
        <taxon>Massilia</taxon>
    </lineage>
</organism>